<organism evidence="1 2">
    <name type="scientific">Flavobacterium suaedae</name>
    <dbReference type="NCBI Taxonomy" id="1767027"/>
    <lineage>
        <taxon>Bacteria</taxon>
        <taxon>Pseudomonadati</taxon>
        <taxon>Bacteroidota</taxon>
        <taxon>Flavobacteriia</taxon>
        <taxon>Flavobacteriales</taxon>
        <taxon>Flavobacteriaceae</taxon>
        <taxon>Flavobacterium</taxon>
    </lineage>
</organism>
<protein>
    <submittedName>
        <fullName evidence="1">Uncharacterized protein</fullName>
    </submittedName>
</protein>
<accession>A0ABQ1JWM1</accession>
<evidence type="ECO:0000313" key="1">
    <source>
        <dbReference type="EMBL" id="GGB76494.1"/>
    </source>
</evidence>
<proteinExistence type="predicted"/>
<gene>
    <name evidence="1" type="ORF">GCM10007424_15630</name>
</gene>
<comment type="caution">
    <text evidence="1">The sequence shown here is derived from an EMBL/GenBank/DDBJ whole genome shotgun (WGS) entry which is preliminary data.</text>
</comment>
<dbReference type="RefSeq" id="WP_188620696.1">
    <property type="nucleotide sequence ID" value="NZ_BMJE01000003.1"/>
</dbReference>
<dbReference type="Proteomes" id="UP000615760">
    <property type="component" value="Unassembled WGS sequence"/>
</dbReference>
<name>A0ABQ1JWM1_9FLAO</name>
<sequence>MDRVETIFSMTMQEIKDSINKWKDIMGNSEALNEYFEQGNCFLYDFPKYAEDSDYIHAYPGIHGDFLIFMFIPSNYDKPETKDIQSYVKASLAIQGQNTGRITKEEAVVRISDWVNHHKTWVKEQVDRPEGMFQAFQIDRDDYELSNTENYLGLKRHLLSHKTADLIVANLDGKDEVQYFDDFSTPVPPYSSSSAPQSSFYLLTL</sequence>
<dbReference type="EMBL" id="BMJE01000003">
    <property type="protein sequence ID" value="GGB76494.1"/>
    <property type="molecule type" value="Genomic_DNA"/>
</dbReference>
<keyword evidence="2" id="KW-1185">Reference proteome</keyword>
<reference evidence="2" key="1">
    <citation type="journal article" date="2019" name="Int. J. Syst. Evol. Microbiol.">
        <title>The Global Catalogue of Microorganisms (GCM) 10K type strain sequencing project: providing services to taxonomists for standard genome sequencing and annotation.</title>
        <authorList>
            <consortium name="The Broad Institute Genomics Platform"/>
            <consortium name="The Broad Institute Genome Sequencing Center for Infectious Disease"/>
            <person name="Wu L."/>
            <person name="Ma J."/>
        </authorList>
    </citation>
    <scope>NUCLEOTIDE SEQUENCE [LARGE SCALE GENOMIC DNA]</scope>
    <source>
        <strain evidence="2">CGMCC 1.15461</strain>
    </source>
</reference>
<evidence type="ECO:0000313" key="2">
    <source>
        <dbReference type="Proteomes" id="UP000615760"/>
    </source>
</evidence>